<dbReference type="OrthoDB" id="3203292at2759"/>
<reference evidence="4" key="2">
    <citation type="submission" date="2015-01" db="EMBL/GenBank/DDBJ databases">
        <title>Evolutionary Origins and Diversification of the Mycorrhizal Mutualists.</title>
        <authorList>
            <consortium name="DOE Joint Genome Institute"/>
            <consortium name="Mycorrhizal Genomics Consortium"/>
            <person name="Kohler A."/>
            <person name="Kuo A."/>
            <person name="Nagy L.G."/>
            <person name="Floudas D."/>
            <person name="Copeland A."/>
            <person name="Barry K.W."/>
            <person name="Cichocki N."/>
            <person name="Veneault-Fourrey C."/>
            <person name="LaButti K."/>
            <person name="Lindquist E.A."/>
            <person name="Lipzen A."/>
            <person name="Lundell T."/>
            <person name="Morin E."/>
            <person name="Murat C."/>
            <person name="Riley R."/>
            <person name="Ohm R."/>
            <person name="Sun H."/>
            <person name="Tunlid A."/>
            <person name="Henrissat B."/>
            <person name="Grigoriev I.V."/>
            <person name="Hibbett D.S."/>
            <person name="Martin F."/>
        </authorList>
    </citation>
    <scope>NUCLEOTIDE SEQUENCE [LARGE SCALE GENOMIC DNA]</scope>
    <source>
        <strain evidence="4">441</strain>
    </source>
</reference>
<dbReference type="SUPFAM" id="SSF56112">
    <property type="entry name" value="Protein kinase-like (PK-like)"/>
    <property type="match status" value="1"/>
</dbReference>
<dbReference type="GO" id="GO:0005524">
    <property type="term" value="F:ATP binding"/>
    <property type="evidence" value="ECO:0007669"/>
    <property type="project" value="InterPro"/>
</dbReference>
<dbReference type="InterPro" id="IPR050235">
    <property type="entry name" value="CK1_Ser-Thr_kinase"/>
</dbReference>
<dbReference type="PANTHER" id="PTHR11909">
    <property type="entry name" value="CASEIN KINASE-RELATED"/>
    <property type="match status" value="1"/>
</dbReference>
<dbReference type="InterPro" id="IPR011009">
    <property type="entry name" value="Kinase-like_dom_sf"/>
</dbReference>
<accession>A0A0C9ZAX6</accession>
<proteinExistence type="predicted"/>
<protein>
    <recommendedName>
        <fullName evidence="1">non-specific serine/threonine protein kinase</fullName>
        <ecNumber evidence="1">2.7.11.1</ecNumber>
    </recommendedName>
</protein>
<dbReference type="Proteomes" id="UP000054018">
    <property type="component" value="Unassembled WGS sequence"/>
</dbReference>
<gene>
    <name evidence="3" type="ORF">PISMIDRAFT_101151</name>
</gene>
<feature type="non-terminal residue" evidence="3">
    <location>
        <position position="1"/>
    </location>
</feature>
<evidence type="ECO:0000259" key="2">
    <source>
        <dbReference type="PROSITE" id="PS50011"/>
    </source>
</evidence>
<evidence type="ECO:0000256" key="1">
    <source>
        <dbReference type="ARBA" id="ARBA00012513"/>
    </source>
</evidence>
<dbReference type="InterPro" id="IPR000719">
    <property type="entry name" value="Prot_kinase_dom"/>
</dbReference>
<feature type="domain" description="Protein kinase" evidence="2">
    <location>
        <begin position="1"/>
        <end position="223"/>
    </location>
</feature>
<organism evidence="3 4">
    <name type="scientific">Pisolithus microcarpus 441</name>
    <dbReference type="NCBI Taxonomy" id="765257"/>
    <lineage>
        <taxon>Eukaryota</taxon>
        <taxon>Fungi</taxon>
        <taxon>Dikarya</taxon>
        <taxon>Basidiomycota</taxon>
        <taxon>Agaricomycotina</taxon>
        <taxon>Agaricomycetes</taxon>
        <taxon>Agaricomycetidae</taxon>
        <taxon>Boletales</taxon>
        <taxon>Sclerodermatineae</taxon>
        <taxon>Pisolithaceae</taxon>
        <taxon>Pisolithus</taxon>
    </lineage>
</organism>
<reference evidence="3 4" key="1">
    <citation type="submission" date="2014-04" db="EMBL/GenBank/DDBJ databases">
        <authorList>
            <consortium name="DOE Joint Genome Institute"/>
            <person name="Kuo A."/>
            <person name="Kohler A."/>
            <person name="Costa M.D."/>
            <person name="Nagy L.G."/>
            <person name="Floudas D."/>
            <person name="Copeland A."/>
            <person name="Barry K.W."/>
            <person name="Cichocki N."/>
            <person name="Veneault-Fourrey C."/>
            <person name="LaButti K."/>
            <person name="Lindquist E.A."/>
            <person name="Lipzen A."/>
            <person name="Lundell T."/>
            <person name="Morin E."/>
            <person name="Murat C."/>
            <person name="Sun H."/>
            <person name="Tunlid A."/>
            <person name="Henrissat B."/>
            <person name="Grigoriev I.V."/>
            <person name="Hibbett D.S."/>
            <person name="Martin F."/>
            <person name="Nordberg H.P."/>
            <person name="Cantor M.N."/>
            <person name="Hua S.X."/>
        </authorList>
    </citation>
    <scope>NUCLEOTIDE SEQUENCE [LARGE SCALE GENOMIC DNA]</scope>
    <source>
        <strain evidence="3 4">441</strain>
    </source>
</reference>
<keyword evidence="4" id="KW-1185">Reference proteome</keyword>
<dbReference type="AlphaFoldDB" id="A0A0C9ZAX6"/>
<dbReference type="EC" id="2.7.11.1" evidence="1"/>
<evidence type="ECO:0000313" key="4">
    <source>
        <dbReference type="Proteomes" id="UP000054018"/>
    </source>
</evidence>
<dbReference type="HOGENOM" id="CLU_019279_2_0_1"/>
<dbReference type="SMART" id="SM00220">
    <property type="entry name" value="S_TKc"/>
    <property type="match status" value="1"/>
</dbReference>
<dbReference type="Pfam" id="PF00069">
    <property type="entry name" value="Pkinase"/>
    <property type="match status" value="1"/>
</dbReference>
<dbReference type="Gene3D" id="1.10.510.10">
    <property type="entry name" value="Transferase(Phosphotransferase) domain 1"/>
    <property type="match status" value="1"/>
</dbReference>
<dbReference type="PROSITE" id="PS00108">
    <property type="entry name" value="PROTEIN_KINASE_ST"/>
    <property type="match status" value="1"/>
</dbReference>
<name>A0A0C9ZAX6_9AGAM</name>
<dbReference type="PROSITE" id="PS50011">
    <property type="entry name" value="PROTEIN_KINASE_DOM"/>
    <property type="match status" value="1"/>
</dbReference>
<dbReference type="STRING" id="765257.A0A0C9ZAX6"/>
<sequence length="223" mass="24900">GDVFCTCNVLTNKDFAVKLSPANNMASILHHEYEILCKLQGVIGLPHVISCGNEGSYSAMILECLGPLLDELFDSCCQSFSNYMITVIGQQLNIHLHNFVHQDIKPSNVLISTGQNTSIIYFIDFSIAKQYRDPYMHLHNSFGKHGGFLSSYAFTSINSQLGFEPGRQDNIESLAYILTYFSCGSLPWLGHPSFDSEVLVNMKKDISQHDNIPQALMTMLSYS</sequence>
<evidence type="ECO:0000313" key="3">
    <source>
        <dbReference type="EMBL" id="KIK23099.1"/>
    </source>
</evidence>
<dbReference type="EMBL" id="KN833730">
    <property type="protein sequence ID" value="KIK23099.1"/>
    <property type="molecule type" value="Genomic_DNA"/>
</dbReference>
<dbReference type="InterPro" id="IPR008271">
    <property type="entry name" value="Ser/Thr_kinase_AS"/>
</dbReference>
<dbReference type="GO" id="GO:0004674">
    <property type="term" value="F:protein serine/threonine kinase activity"/>
    <property type="evidence" value="ECO:0007669"/>
    <property type="project" value="UniProtKB-EC"/>
</dbReference>